<dbReference type="KEGG" id="cbei:LF65_04902"/>
<dbReference type="Proteomes" id="UP000031866">
    <property type="component" value="Chromosome"/>
</dbReference>
<dbReference type="RefSeq" id="WP_041899858.1">
    <property type="nucleotide sequence ID" value="NZ_CP010086.2"/>
</dbReference>
<keyword evidence="1" id="KW-1133">Transmembrane helix</keyword>
<keyword evidence="1" id="KW-0472">Membrane</keyword>
<dbReference type="EMBL" id="CP010086">
    <property type="protein sequence ID" value="AJH01431.1"/>
    <property type="molecule type" value="Genomic_DNA"/>
</dbReference>
<evidence type="ECO:0000256" key="1">
    <source>
        <dbReference type="SAM" id="Phobius"/>
    </source>
</evidence>
<organism evidence="2 3">
    <name type="scientific">Clostridium beijerinckii</name>
    <name type="common">Clostridium MP</name>
    <dbReference type="NCBI Taxonomy" id="1520"/>
    <lineage>
        <taxon>Bacteria</taxon>
        <taxon>Bacillati</taxon>
        <taxon>Bacillota</taxon>
        <taxon>Clostridia</taxon>
        <taxon>Eubacteriales</taxon>
        <taxon>Clostridiaceae</taxon>
        <taxon>Clostridium</taxon>
    </lineage>
</organism>
<accession>A0A0B5QKH3</accession>
<reference evidence="3" key="1">
    <citation type="submission" date="2014-12" db="EMBL/GenBank/DDBJ databases">
        <title>Genome sequence of Clostridium beijerinckii strain 59B.</title>
        <authorList>
            <person name="Little G.T."/>
            <person name="Minton N.P."/>
        </authorList>
    </citation>
    <scope>NUCLEOTIDE SEQUENCE [LARGE SCALE GENOMIC DNA]</scope>
    <source>
        <strain evidence="3">59B</strain>
    </source>
</reference>
<proteinExistence type="predicted"/>
<sequence>MNKNIGKNMAIAAMSAFVIQLIFKLMGNSNKSVIIRVIIFIVQLKKSGNKLSIVGAILLLAAGSTLSADT</sequence>
<evidence type="ECO:0000313" key="3">
    <source>
        <dbReference type="Proteomes" id="UP000031866"/>
    </source>
</evidence>
<evidence type="ECO:0000313" key="2">
    <source>
        <dbReference type="EMBL" id="AJH01431.1"/>
    </source>
</evidence>
<feature type="transmembrane region" description="Helical" evidence="1">
    <location>
        <begin position="48"/>
        <end position="68"/>
    </location>
</feature>
<gene>
    <name evidence="2" type="ORF">LF65_04902</name>
</gene>
<name>A0A0B5QKH3_CLOBE</name>
<dbReference type="AlphaFoldDB" id="A0A0B5QKH3"/>
<keyword evidence="1" id="KW-0812">Transmembrane</keyword>
<protein>
    <submittedName>
        <fullName evidence="2">Uncharacterized protein</fullName>
    </submittedName>
</protein>